<accession>A0A1H8ZSV4</accession>
<keyword evidence="2 5" id="KW-0547">Nucleotide-binding</keyword>
<dbReference type="HAMAP" id="MF_00679">
    <property type="entry name" value="HscA"/>
    <property type="match status" value="1"/>
</dbReference>
<evidence type="ECO:0000256" key="3">
    <source>
        <dbReference type="ARBA" id="ARBA00022840"/>
    </source>
</evidence>
<sequence length="623" mass="66843">MALLQISEPGMSPDPHQRRLAAGIDLGTTNSLVATVRNGVAETLPDETGLHLLPSVVHYGAGGQVLVGHEARRLAALDPLNTLSSVKRLMGRGVGDLKTLAGHVPYDFAPGEGGVPRIRTQAGEVTPVEVSAEILKALRGRAEASLGGDLDGAVITVPAYFDDAQRQATKDAARLAGLNVYRLLNEPTAAAIAYGLDQGHEGLIAVFDLGGGTFDISILRLHKGVFEVLATGGDSALGGDDFDRAIAAWMMQEAGIEGDAGHHRMRQLILDACAVKEALTDRDEAQLRVARSDSEYWTGCMTCHQMNCLIDPLISKALSACRRAMRDAGVSREEITDVVMVGGSTRVPRVRERVGEFFGREPRVDIDPDKVVAVGAALQADILAGNKPGDEMLLLDVIPLSLGIETMGGLVEHLIPRNTTIPVARAQEFTTFKDGQTAMALHVVQGERDLVDHNRSLARFTLSGIPPMVAGAARVRVTYQVDADGLLNVTAREMVSGVQAGIEVKPSYGLTDGEIESMLTDSRSHAAEDMQARRLREQQVEADRVLEALESALAADGHLLDQSELEGIRTASGTLLEARRGEDHEAIRRAIAEVEKAGESFVARRMNESVRKAMSGHRVEEFE</sequence>
<keyword evidence="3 5" id="KW-0067">ATP-binding</keyword>
<evidence type="ECO:0000313" key="7">
    <source>
        <dbReference type="EMBL" id="SEP66828.1"/>
    </source>
</evidence>
<dbReference type="SUPFAM" id="SSF100920">
    <property type="entry name" value="Heat shock protein 70kD (HSP70), peptide-binding domain"/>
    <property type="match status" value="1"/>
</dbReference>
<dbReference type="Gene3D" id="3.30.420.40">
    <property type="match status" value="2"/>
</dbReference>
<dbReference type="Gene3D" id="3.90.640.10">
    <property type="entry name" value="Actin, Chain A, domain 4"/>
    <property type="match status" value="1"/>
</dbReference>
<keyword evidence="4 5" id="KW-0143">Chaperone</keyword>
<gene>
    <name evidence="5" type="primary">hscA</name>
    <name evidence="7" type="ORF">SAMN05421693_10317</name>
</gene>
<dbReference type="Gene3D" id="1.20.1270.10">
    <property type="match status" value="1"/>
</dbReference>
<dbReference type="GO" id="GO:0016226">
    <property type="term" value="P:iron-sulfur cluster assembly"/>
    <property type="evidence" value="ECO:0007669"/>
    <property type="project" value="InterPro"/>
</dbReference>
<dbReference type="InterPro" id="IPR018181">
    <property type="entry name" value="Heat_shock_70_CS"/>
</dbReference>
<dbReference type="PRINTS" id="PR00301">
    <property type="entry name" value="HEATSHOCK70"/>
</dbReference>
<dbReference type="Pfam" id="PF00012">
    <property type="entry name" value="HSP70"/>
    <property type="match status" value="1"/>
</dbReference>
<dbReference type="CDD" id="cd10236">
    <property type="entry name" value="ASKHA_NBD_HSP70_HscA"/>
    <property type="match status" value="1"/>
</dbReference>
<evidence type="ECO:0000256" key="4">
    <source>
        <dbReference type="ARBA" id="ARBA00023186"/>
    </source>
</evidence>
<organism evidence="7 8">
    <name type="scientific">Ectothiorhodospira magna</name>
    <dbReference type="NCBI Taxonomy" id="867345"/>
    <lineage>
        <taxon>Bacteria</taxon>
        <taxon>Pseudomonadati</taxon>
        <taxon>Pseudomonadota</taxon>
        <taxon>Gammaproteobacteria</taxon>
        <taxon>Chromatiales</taxon>
        <taxon>Ectothiorhodospiraceae</taxon>
        <taxon>Ectothiorhodospira</taxon>
    </lineage>
</organism>
<dbReference type="GO" id="GO:0051082">
    <property type="term" value="F:unfolded protein binding"/>
    <property type="evidence" value="ECO:0007669"/>
    <property type="project" value="InterPro"/>
</dbReference>
<dbReference type="STRING" id="867345.SAMN05421693_10317"/>
<dbReference type="InterPro" id="IPR010236">
    <property type="entry name" value="ISC_FeS_clus_asmbl_HscA"/>
</dbReference>
<name>A0A1H8ZSV4_9GAMM</name>
<dbReference type="InterPro" id="IPR042039">
    <property type="entry name" value="HscA_NBD"/>
</dbReference>
<evidence type="ECO:0000256" key="2">
    <source>
        <dbReference type="ARBA" id="ARBA00022741"/>
    </source>
</evidence>
<dbReference type="FunFam" id="3.30.420.40:FF:000046">
    <property type="entry name" value="Chaperone protein HscA"/>
    <property type="match status" value="1"/>
</dbReference>
<evidence type="ECO:0000256" key="1">
    <source>
        <dbReference type="ARBA" id="ARBA00007381"/>
    </source>
</evidence>
<dbReference type="SUPFAM" id="SSF53067">
    <property type="entry name" value="Actin-like ATPase domain"/>
    <property type="match status" value="2"/>
</dbReference>
<dbReference type="NCBIfam" id="NF003520">
    <property type="entry name" value="PRK05183.1"/>
    <property type="match status" value="1"/>
</dbReference>
<dbReference type="Proteomes" id="UP000199496">
    <property type="component" value="Unassembled WGS sequence"/>
</dbReference>
<dbReference type="OrthoDB" id="9766019at2"/>
<dbReference type="GO" id="GO:0140662">
    <property type="term" value="F:ATP-dependent protein folding chaperone"/>
    <property type="evidence" value="ECO:0007669"/>
    <property type="project" value="InterPro"/>
</dbReference>
<evidence type="ECO:0000256" key="5">
    <source>
        <dbReference type="HAMAP-Rule" id="MF_00679"/>
    </source>
</evidence>
<dbReference type="PANTHER" id="PTHR19375">
    <property type="entry name" value="HEAT SHOCK PROTEIN 70KDA"/>
    <property type="match status" value="1"/>
</dbReference>
<dbReference type="PROSITE" id="PS01036">
    <property type="entry name" value="HSP70_3"/>
    <property type="match status" value="1"/>
</dbReference>
<dbReference type="InterPro" id="IPR029048">
    <property type="entry name" value="HSP70_C_sf"/>
</dbReference>
<comment type="similarity">
    <text evidence="1 5 6">Belongs to the heat shock protein 70 family.</text>
</comment>
<dbReference type="InterPro" id="IPR013126">
    <property type="entry name" value="Hsp_70_fam"/>
</dbReference>
<evidence type="ECO:0000256" key="6">
    <source>
        <dbReference type="RuleBase" id="RU003322"/>
    </source>
</evidence>
<dbReference type="PROSITE" id="PS00329">
    <property type="entry name" value="HSP70_2"/>
    <property type="match status" value="1"/>
</dbReference>
<dbReference type="PROSITE" id="PS00297">
    <property type="entry name" value="HSP70_1"/>
    <property type="match status" value="1"/>
</dbReference>
<keyword evidence="8" id="KW-1185">Reference proteome</keyword>
<proteinExistence type="inferred from homology"/>
<reference evidence="7 8" key="1">
    <citation type="submission" date="2016-10" db="EMBL/GenBank/DDBJ databases">
        <authorList>
            <person name="de Groot N.N."/>
        </authorList>
    </citation>
    <scope>NUCLEOTIDE SEQUENCE [LARGE SCALE GENOMIC DNA]</scope>
    <source>
        <strain evidence="7 8">B7-7</strain>
    </source>
</reference>
<dbReference type="RefSeq" id="WP_090203168.1">
    <property type="nucleotide sequence ID" value="NZ_FOFO01000003.1"/>
</dbReference>
<protein>
    <recommendedName>
        <fullName evidence="5">Chaperone protein HscA homolog</fullName>
    </recommendedName>
</protein>
<dbReference type="Gene3D" id="2.60.34.10">
    <property type="entry name" value="Substrate Binding Domain Of DNAk, Chain A, domain 1"/>
    <property type="match status" value="1"/>
</dbReference>
<dbReference type="GO" id="GO:0016887">
    <property type="term" value="F:ATP hydrolysis activity"/>
    <property type="evidence" value="ECO:0007669"/>
    <property type="project" value="UniProtKB-UniRule"/>
</dbReference>
<dbReference type="SUPFAM" id="SSF100934">
    <property type="entry name" value="Heat shock protein 70kD (HSP70), C-terminal subdomain"/>
    <property type="match status" value="1"/>
</dbReference>
<dbReference type="EMBL" id="FOFO01000003">
    <property type="protein sequence ID" value="SEP66828.1"/>
    <property type="molecule type" value="Genomic_DNA"/>
</dbReference>
<dbReference type="AlphaFoldDB" id="A0A1H8ZSV4"/>
<dbReference type="NCBIfam" id="TIGR01991">
    <property type="entry name" value="HscA"/>
    <property type="match status" value="1"/>
</dbReference>
<dbReference type="InterPro" id="IPR029047">
    <property type="entry name" value="HSP70_peptide-bd_sf"/>
</dbReference>
<dbReference type="GO" id="GO:0005524">
    <property type="term" value="F:ATP binding"/>
    <property type="evidence" value="ECO:0007669"/>
    <property type="project" value="UniProtKB-KW"/>
</dbReference>
<evidence type="ECO:0000313" key="8">
    <source>
        <dbReference type="Proteomes" id="UP000199496"/>
    </source>
</evidence>
<comment type="function">
    <text evidence="5">Chaperone involved in the maturation of iron-sulfur cluster-containing proteins. Has a low intrinsic ATPase activity which is markedly stimulated by HscB.</text>
</comment>
<dbReference type="InterPro" id="IPR043129">
    <property type="entry name" value="ATPase_NBD"/>
</dbReference>
<dbReference type="FunFam" id="2.60.34.10:FF:000005">
    <property type="entry name" value="Chaperone protein HscA homolog"/>
    <property type="match status" value="1"/>
</dbReference>